<feature type="region of interest" description="Disordered" evidence="1">
    <location>
        <begin position="341"/>
        <end position="360"/>
    </location>
</feature>
<dbReference type="Proteomes" id="UP000887574">
    <property type="component" value="Unplaced"/>
</dbReference>
<feature type="region of interest" description="Disordered" evidence="1">
    <location>
        <begin position="153"/>
        <end position="176"/>
    </location>
</feature>
<accession>A0A915EHT6</accession>
<keyword evidence="2" id="KW-1185">Reference proteome</keyword>
<organism evidence="2 3">
    <name type="scientific">Ditylenchus dipsaci</name>
    <dbReference type="NCBI Taxonomy" id="166011"/>
    <lineage>
        <taxon>Eukaryota</taxon>
        <taxon>Metazoa</taxon>
        <taxon>Ecdysozoa</taxon>
        <taxon>Nematoda</taxon>
        <taxon>Chromadorea</taxon>
        <taxon>Rhabditida</taxon>
        <taxon>Tylenchina</taxon>
        <taxon>Tylenchomorpha</taxon>
        <taxon>Sphaerularioidea</taxon>
        <taxon>Anguinidae</taxon>
        <taxon>Anguininae</taxon>
        <taxon>Ditylenchus</taxon>
    </lineage>
</organism>
<reference evidence="3" key="1">
    <citation type="submission" date="2022-11" db="UniProtKB">
        <authorList>
            <consortium name="WormBaseParasite"/>
        </authorList>
    </citation>
    <scope>IDENTIFICATION</scope>
</reference>
<evidence type="ECO:0000313" key="2">
    <source>
        <dbReference type="Proteomes" id="UP000887574"/>
    </source>
</evidence>
<evidence type="ECO:0000313" key="3">
    <source>
        <dbReference type="WBParaSite" id="jg550"/>
    </source>
</evidence>
<proteinExistence type="predicted"/>
<dbReference type="WBParaSite" id="jg550">
    <property type="protein sequence ID" value="jg550"/>
    <property type="gene ID" value="jg550"/>
</dbReference>
<protein>
    <submittedName>
        <fullName evidence="3">Uncharacterized protein</fullName>
    </submittedName>
</protein>
<feature type="compositionally biased region" description="Polar residues" evidence="1">
    <location>
        <begin position="156"/>
        <end position="176"/>
    </location>
</feature>
<evidence type="ECO:0000256" key="1">
    <source>
        <dbReference type="SAM" id="MobiDB-lite"/>
    </source>
</evidence>
<dbReference type="AlphaFoldDB" id="A0A915EHT6"/>
<name>A0A915EHT6_9BILA</name>
<feature type="compositionally biased region" description="Low complexity" evidence="1">
    <location>
        <begin position="347"/>
        <end position="356"/>
    </location>
</feature>
<sequence>MSKQLHHSHNGQQHINGAAVVAKAIPSPLAFKDHPAVVANATMSKTVVNPRLTYYTAPIVLSSLAKIKQRMLSAENLTAWASDNTPSLLSSAASRRNHRQGSGHFFSDTSRRLAVAFGSSFGEQSRNSNSLCVFTMNAEGVLTEHRMDVRRERHNSSGSTSSLNVVEPLSSSPINSGIMHTNMPKLPHFSMDSKKKQGHKCGAKETRSRRFSLASSCRSCHLLWSPSSIVDGPQFSFGVYSHSDHSSAQLFNPNDDGYTPSSFPTSQKCCPVLIEKNPTNLGLLNCDTSLDSASRIVCGSWSSDIDFKTAFSDGTYAAVKEKIEDAMRCDVQQEDKLVKNRHISKRSSNNSSGSNSLGQNMDLMQLSGMDL</sequence>